<dbReference type="SMART" id="SM00849">
    <property type="entry name" value="Lactamase_B"/>
    <property type="match status" value="1"/>
</dbReference>
<evidence type="ECO:0000256" key="2">
    <source>
        <dbReference type="ARBA" id="ARBA00022475"/>
    </source>
</evidence>
<dbReference type="Pfam" id="PF13567">
    <property type="entry name" value="DUF4131"/>
    <property type="match status" value="1"/>
</dbReference>
<feature type="transmembrane region" description="Helical" evidence="6">
    <location>
        <begin position="258"/>
        <end position="281"/>
    </location>
</feature>
<feature type="transmembrane region" description="Helical" evidence="6">
    <location>
        <begin position="5"/>
        <end position="23"/>
    </location>
</feature>
<dbReference type="PANTHER" id="PTHR30619">
    <property type="entry name" value="DNA INTERNALIZATION/COMPETENCE PROTEIN COMEC/REC2"/>
    <property type="match status" value="1"/>
</dbReference>
<dbReference type="InterPro" id="IPR036866">
    <property type="entry name" value="RibonucZ/Hydroxyglut_hydro"/>
</dbReference>
<dbReference type="NCBIfam" id="TIGR00361">
    <property type="entry name" value="ComEC_Rec2"/>
    <property type="match status" value="1"/>
</dbReference>
<reference evidence="9" key="1">
    <citation type="submission" date="2019-11" db="EMBL/GenBank/DDBJ databases">
        <title>Genome sequence of Heliorestis convoluta strain HH, an alkaliphilic and minimalistic phototrophic bacterium from a soda lake in Egypt.</title>
        <authorList>
            <person name="Dewey E.D."/>
            <person name="Stokes L.M."/>
            <person name="Burchell B.M."/>
            <person name="Shaffer K.N."/>
            <person name="Huntington A.M."/>
            <person name="Baker J.M."/>
            <person name="Nadendla S."/>
            <person name="Giglio M.G."/>
            <person name="Touchman J.W."/>
            <person name="Blankenship R.E."/>
            <person name="Madigan M.T."/>
            <person name="Sattley W.M."/>
        </authorList>
    </citation>
    <scope>NUCLEOTIDE SEQUENCE [LARGE SCALE GENOMIC DNA]</scope>
    <source>
        <strain evidence="9">HH</strain>
    </source>
</reference>
<evidence type="ECO:0000313" key="8">
    <source>
        <dbReference type="EMBL" id="QGG47918.1"/>
    </source>
</evidence>
<feature type="transmembrane region" description="Helical" evidence="6">
    <location>
        <begin position="69"/>
        <end position="87"/>
    </location>
</feature>
<dbReference type="Proteomes" id="UP000366051">
    <property type="component" value="Chromosome"/>
</dbReference>
<dbReference type="PANTHER" id="PTHR30619:SF1">
    <property type="entry name" value="RECOMBINATION PROTEIN 2"/>
    <property type="match status" value="1"/>
</dbReference>
<evidence type="ECO:0000259" key="7">
    <source>
        <dbReference type="SMART" id="SM00849"/>
    </source>
</evidence>
<evidence type="ECO:0000256" key="3">
    <source>
        <dbReference type="ARBA" id="ARBA00022692"/>
    </source>
</evidence>
<dbReference type="InterPro" id="IPR035681">
    <property type="entry name" value="ComA-like_MBL"/>
</dbReference>
<feature type="transmembrane region" description="Helical" evidence="6">
    <location>
        <begin position="427"/>
        <end position="450"/>
    </location>
</feature>
<dbReference type="CDD" id="cd07731">
    <property type="entry name" value="ComA-like_MBL-fold"/>
    <property type="match status" value="1"/>
</dbReference>
<keyword evidence="4 6" id="KW-1133">Transmembrane helix</keyword>
<dbReference type="EMBL" id="CP045875">
    <property type="protein sequence ID" value="QGG47918.1"/>
    <property type="molecule type" value="Genomic_DNA"/>
</dbReference>
<dbReference type="GO" id="GO:0030420">
    <property type="term" value="P:establishment of competence for transformation"/>
    <property type="evidence" value="ECO:0007669"/>
    <property type="project" value="InterPro"/>
</dbReference>
<feature type="transmembrane region" description="Helical" evidence="6">
    <location>
        <begin position="522"/>
        <end position="540"/>
    </location>
</feature>
<proteinExistence type="predicted"/>
<comment type="subcellular location">
    <subcellularLocation>
        <location evidence="1">Cell membrane</location>
        <topology evidence="1">Multi-pass membrane protein</topology>
    </subcellularLocation>
</comment>
<dbReference type="Pfam" id="PF00753">
    <property type="entry name" value="Lactamase_B"/>
    <property type="match status" value="1"/>
</dbReference>
<organism evidence="8 9">
    <name type="scientific">Heliorestis convoluta</name>
    <dbReference type="NCBI Taxonomy" id="356322"/>
    <lineage>
        <taxon>Bacteria</taxon>
        <taxon>Bacillati</taxon>
        <taxon>Bacillota</taxon>
        <taxon>Clostridia</taxon>
        <taxon>Eubacteriales</taxon>
        <taxon>Heliobacteriaceae</taxon>
        <taxon>Heliorestis</taxon>
    </lineage>
</organism>
<sequence length="829" mass="91721">MQRPLVVFVLYMAMGVAFGIAHGEYYRYPLSQDVIGLWLSLTIIAALLFYVGDAYLFPKQGHFLRPHKAMPARWLLYLLIFTMAWFYSYQQALIPSDLAEEENKAIYGKVVSVQERPTQLLFDLRRPDGEKIRVKYTGPPLPQEVVIGQALSLSGTIYVPSQRRNPGAFDYQAYLWRQGIAREMTLRSPESIRFLDSEDRNSLVMALGAKASSLRNQMISFIQNHGPPSASGVIGGIIFGGQEGLTEEDREVFRITGVAHAFAVSGTAVGVLAGTVMVLLRSGRQWRLPIWPSILITTTILFFYGFMTAFPPSVQRAVLMALGGLLAYGFQKKADPPTMMAAAAMAILLYNPLMLGDIGFQMSFAATWGILYFLPLFQQWLGGRNLPFYLKGPIAILALSLAAQLAVAPLTIYYFNLLSLSGFVANLVAGLFIATVITFGFAIFLLLFLWETGASYLLTSLALIVEITTYLLRKLSTIPGAALTVATPHPLLMVAYYLALIVSREVYLNNISPKVLASFQRALLPASAIILLLFLVPSLFTPATVKVTFIDVGQGDAIFIETPEGKRILIDTPGPVGYQRALGQETSKENQLLTALANRRPYDPGEKVVAAFFNHKGIGHIDLIINTHADQDHIGGLLYLVQNFSVGQLILSPPPKEVFTYEELKSIALDKKVPIWESPAPLSDISPDKRVALTVLYPGERSPQANINDSSIVLLLQHQNVHMLFTGDLEIEGQRELASLAKQGKVDLRAEVVKIPHHGSKFFDELFVKETEAQIAVITVGRNYFGHPSSEALEAWDSIGSTLLRTDLHGAVTIESNGRRIWYETVRFF</sequence>
<evidence type="ECO:0000256" key="6">
    <source>
        <dbReference type="SAM" id="Phobius"/>
    </source>
</evidence>
<feature type="transmembrane region" description="Helical" evidence="6">
    <location>
        <begin position="313"/>
        <end position="330"/>
    </location>
</feature>
<dbReference type="AlphaFoldDB" id="A0A5Q2MYU9"/>
<keyword evidence="9" id="KW-1185">Reference proteome</keyword>
<dbReference type="KEGG" id="hcv:FTV88_1820"/>
<protein>
    <submittedName>
        <fullName evidence="8">DNA internalization-related competence protein ComEC/Rec2</fullName>
    </submittedName>
</protein>
<feature type="transmembrane region" description="Helical" evidence="6">
    <location>
        <begin position="480"/>
        <end position="502"/>
    </location>
</feature>
<gene>
    <name evidence="8" type="ORF">FTV88_1820</name>
</gene>
<evidence type="ECO:0000313" key="9">
    <source>
        <dbReference type="Proteomes" id="UP000366051"/>
    </source>
</evidence>
<dbReference type="InterPro" id="IPR004477">
    <property type="entry name" value="ComEC_N"/>
</dbReference>
<dbReference type="InterPro" id="IPR001279">
    <property type="entry name" value="Metallo-B-lactamas"/>
</dbReference>
<dbReference type="Pfam" id="PF03772">
    <property type="entry name" value="Competence"/>
    <property type="match status" value="1"/>
</dbReference>
<feature type="transmembrane region" description="Helical" evidence="6">
    <location>
        <begin position="288"/>
        <end position="307"/>
    </location>
</feature>
<name>A0A5Q2MYU9_9FIRM</name>
<dbReference type="InterPro" id="IPR025405">
    <property type="entry name" value="DUF4131"/>
</dbReference>
<dbReference type="GO" id="GO:0005886">
    <property type="term" value="C:plasma membrane"/>
    <property type="evidence" value="ECO:0007669"/>
    <property type="project" value="UniProtKB-SubCell"/>
</dbReference>
<keyword evidence="5 6" id="KW-0472">Membrane</keyword>
<dbReference type="RefSeq" id="WP_153725209.1">
    <property type="nucleotide sequence ID" value="NZ_CP045875.1"/>
</dbReference>
<dbReference type="Gene3D" id="3.60.15.10">
    <property type="entry name" value="Ribonuclease Z/Hydroxyacylglutathione hydrolase-like"/>
    <property type="match status" value="1"/>
</dbReference>
<feature type="transmembrane region" description="Helical" evidence="6">
    <location>
        <begin position="342"/>
        <end position="374"/>
    </location>
</feature>
<dbReference type="OrthoDB" id="9761531at2"/>
<evidence type="ECO:0000256" key="4">
    <source>
        <dbReference type="ARBA" id="ARBA00022989"/>
    </source>
</evidence>
<evidence type="ECO:0000256" key="5">
    <source>
        <dbReference type="ARBA" id="ARBA00023136"/>
    </source>
</evidence>
<dbReference type="NCBIfam" id="TIGR00360">
    <property type="entry name" value="ComEC_N-term"/>
    <property type="match status" value="1"/>
</dbReference>
<feature type="transmembrane region" description="Helical" evidence="6">
    <location>
        <begin position="35"/>
        <end position="57"/>
    </location>
</feature>
<dbReference type="SUPFAM" id="SSF56281">
    <property type="entry name" value="Metallo-hydrolase/oxidoreductase"/>
    <property type="match status" value="1"/>
</dbReference>
<accession>A0A5Q2MYU9</accession>
<feature type="transmembrane region" description="Helical" evidence="6">
    <location>
        <begin position="394"/>
        <end position="415"/>
    </location>
</feature>
<keyword evidence="3 6" id="KW-0812">Transmembrane</keyword>
<feature type="domain" description="Metallo-beta-lactamase" evidence="7">
    <location>
        <begin position="554"/>
        <end position="787"/>
    </location>
</feature>
<evidence type="ECO:0000256" key="1">
    <source>
        <dbReference type="ARBA" id="ARBA00004651"/>
    </source>
</evidence>
<keyword evidence="2" id="KW-1003">Cell membrane</keyword>
<dbReference type="InterPro" id="IPR004797">
    <property type="entry name" value="Competence_ComEC/Rec2"/>
</dbReference>
<dbReference type="InterPro" id="IPR052159">
    <property type="entry name" value="Competence_DNA_uptake"/>
</dbReference>